<evidence type="ECO:0000259" key="11">
    <source>
        <dbReference type="PROSITE" id="PS51760"/>
    </source>
</evidence>
<dbReference type="KEGG" id="osu:NT6N_37400"/>
<comment type="catalytic activity">
    <reaction evidence="1">
        <text>Endohydrolysis of (1-&gt;4)-beta-D-xylosidic linkages in xylans.</text>
        <dbReference type="EC" id="3.2.1.8"/>
    </reaction>
</comment>
<protein>
    <recommendedName>
        <fullName evidence="3">endo-1,4-beta-xylanase</fullName>
        <ecNumber evidence="3">3.2.1.8</ecNumber>
    </recommendedName>
</protein>
<keyword evidence="7" id="KW-0119">Carbohydrate metabolism</keyword>
<evidence type="ECO:0000256" key="6">
    <source>
        <dbReference type="ARBA" id="ARBA00022801"/>
    </source>
</evidence>
<dbReference type="PANTHER" id="PTHR31490:SF88">
    <property type="entry name" value="BETA-XYLANASE"/>
    <property type="match status" value="1"/>
</dbReference>
<gene>
    <name evidence="12" type="ORF">NT6N_37400</name>
</gene>
<feature type="compositionally biased region" description="Basic and acidic residues" evidence="10">
    <location>
        <begin position="738"/>
        <end position="750"/>
    </location>
</feature>
<evidence type="ECO:0000256" key="5">
    <source>
        <dbReference type="ARBA" id="ARBA00022729"/>
    </source>
</evidence>
<evidence type="ECO:0000313" key="12">
    <source>
        <dbReference type="EMBL" id="BDS08700.1"/>
    </source>
</evidence>
<proteinExistence type="inferred from homology"/>
<dbReference type="EC" id="3.2.1.8" evidence="3"/>
<evidence type="ECO:0000256" key="7">
    <source>
        <dbReference type="ARBA" id="ARBA00023277"/>
    </source>
</evidence>
<keyword evidence="8" id="KW-0326">Glycosidase</keyword>
<evidence type="ECO:0000256" key="10">
    <source>
        <dbReference type="SAM" id="MobiDB-lite"/>
    </source>
</evidence>
<dbReference type="SUPFAM" id="SSF49313">
    <property type="entry name" value="Cadherin-like"/>
    <property type="match status" value="1"/>
</dbReference>
<dbReference type="GO" id="GO:0045493">
    <property type="term" value="P:xylan catabolic process"/>
    <property type="evidence" value="ECO:0007669"/>
    <property type="project" value="UniProtKB-KW"/>
</dbReference>
<dbReference type="AlphaFoldDB" id="A0AAT9FRP9"/>
<evidence type="ECO:0000256" key="8">
    <source>
        <dbReference type="ARBA" id="ARBA00023295"/>
    </source>
</evidence>
<name>A0AAT9FRP9_9BACT</name>
<dbReference type="GO" id="GO:0031176">
    <property type="term" value="F:endo-1,4-beta-xylanase activity"/>
    <property type="evidence" value="ECO:0007669"/>
    <property type="project" value="UniProtKB-EC"/>
</dbReference>
<keyword evidence="4" id="KW-0858">Xylan degradation</keyword>
<keyword evidence="9" id="KW-0624">Polysaccharide degradation</keyword>
<dbReference type="Gene3D" id="3.20.20.80">
    <property type="entry name" value="Glycosidases"/>
    <property type="match status" value="1"/>
</dbReference>
<dbReference type="InterPro" id="IPR001000">
    <property type="entry name" value="GH10_dom"/>
</dbReference>
<accession>A0AAT9FRP9</accession>
<keyword evidence="5" id="KW-0732">Signal</keyword>
<evidence type="ECO:0000256" key="1">
    <source>
        <dbReference type="ARBA" id="ARBA00000681"/>
    </source>
</evidence>
<dbReference type="Gene3D" id="2.60.120.260">
    <property type="entry name" value="Galactose-binding domain-like"/>
    <property type="match status" value="1"/>
</dbReference>
<sequence>MDTFCIAVHLLHTQMKSHTLQTVLLSAPLLAASYSSADIINEWQFDHDENGVELTGAQTVDNTVGYWTNTKLGYDIQKGQLTGTNDANPATGDTRFNSGYFANGEIGSMVTTDTYLRVDFSYDFSAAANDVGNIAAFALRDQNNKDWGLRINYNQSNSTIVLQAGVNGVWQDLSPVVGLTGSISVISACDYTNGKMNYYIDTTGAGTFSPTPTAEITTTDLAGATLSKYRMQLTGDLLPTSVPAVAVENFRHASTLAEAKAGIPYLHRLSPKERQKMEDDLEIVIDNNTSEKIALYAKAVTAEPWREDADNRIESHRKADLNITLVDTYGRPVENATIQSTLVNHRFIFGGILRAKDRVGETPGIDAAQYQSNALKMFNAFGLNNALKPRLQTNLKPYLNDFFQWAANNQVPVRGHALIWPGGTHISDAVREKLDDCYNAAPEDLEAAKAALDTAAKAEIADWASQWDVYEWDVLNEPITNHDIQDMLGEDVMSEWFETAATHRVNQNTRLLLNDYQIISAPSTVGGWTDNLYPDRSAAYKANVQLMLDDSAPIHGLGFQSRFGWERTDPSLLYTRLEEFAAYGLPMAATEFEVKPKAYNPNLDHEFAPTEDLRAQITAEVLRTYFSHPLVYAFNAWTFYNDDHGLIHNDGTFKLNGLVWYYLTKVQWHSEDTLTTDSSGLTSYRGFLGDYSFVIQHGGHEYPITEPLEETDSITFIIAVDSDGDGLLDDEDSDDDNDGHADVDDLHPTDPNRWNDIPVWDPTDTFSTPDADEGVAYSKWVKWRVLDERPDDLIFTKVSGPAWLSVSDNGQLTGTPSDQDAGSNTFVISTSDGVHPPVNATVTIEVIAAPPVWSDLLFDNFENGFGTFTSSGGDGSIYTGATYAHQGNNAALIRDDSPHANIEQAGTIDATQYDQLDIYFWYYAKGMEDATDDFMLQYWNGSTWVTAQTWAYLVDFQNDEFNEVTVTLDPAALNLTSDFKIRFVCDATNNTDKVYLDEVKISGLQ</sequence>
<evidence type="ECO:0000256" key="9">
    <source>
        <dbReference type="ARBA" id="ARBA00023326"/>
    </source>
</evidence>
<organism evidence="12">
    <name type="scientific">Oceaniferula spumae</name>
    <dbReference type="NCBI Taxonomy" id="2979115"/>
    <lineage>
        <taxon>Bacteria</taxon>
        <taxon>Pseudomonadati</taxon>
        <taxon>Verrucomicrobiota</taxon>
        <taxon>Verrucomicrobiia</taxon>
        <taxon>Verrucomicrobiales</taxon>
        <taxon>Verrucomicrobiaceae</taxon>
        <taxon>Oceaniferula</taxon>
    </lineage>
</organism>
<reference evidence="12" key="1">
    <citation type="submission" date="2024-07" db="EMBL/GenBank/DDBJ databases">
        <title>Complete genome sequence of Verrucomicrobiaceae bacterium NT6N.</title>
        <authorList>
            <person name="Huang C."/>
            <person name="Takami H."/>
            <person name="Hamasaki K."/>
        </authorList>
    </citation>
    <scope>NUCLEOTIDE SEQUENCE</scope>
    <source>
        <strain evidence="12">NT6N</strain>
    </source>
</reference>
<dbReference type="EMBL" id="AP026866">
    <property type="protein sequence ID" value="BDS08700.1"/>
    <property type="molecule type" value="Genomic_DNA"/>
</dbReference>
<dbReference type="GO" id="GO:0016020">
    <property type="term" value="C:membrane"/>
    <property type="evidence" value="ECO:0007669"/>
    <property type="project" value="InterPro"/>
</dbReference>
<dbReference type="InterPro" id="IPR044846">
    <property type="entry name" value="GH10"/>
</dbReference>
<feature type="domain" description="GH10" evidence="11">
    <location>
        <begin position="359"/>
        <end position="666"/>
    </location>
</feature>
<comment type="similarity">
    <text evidence="2">Belongs to the glycosyl hydrolase 10 (cellulase F) family.</text>
</comment>
<dbReference type="PANTHER" id="PTHR31490">
    <property type="entry name" value="GLYCOSYL HYDROLASE"/>
    <property type="match status" value="1"/>
</dbReference>
<evidence type="ECO:0000256" key="4">
    <source>
        <dbReference type="ARBA" id="ARBA00022651"/>
    </source>
</evidence>
<evidence type="ECO:0000256" key="2">
    <source>
        <dbReference type="ARBA" id="ARBA00007495"/>
    </source>
</evidence>
<dbReference type="InterPro" id="IPR013783">
    <property type="entry name" value="Ig-like_fold"/>
</dbReference>
<dbReference type="InterPro" id="IPR015919">
    <property type="entry name" value="Cadherin-like_sf"/>
</dbReference>
<evidence type="ECO:0000256" key="3">
    <source>
        <dbReference type="ARBA" id="ARBA00012590"/>
    </source>
</evidence>
<dbReference type="PROSITE" id="PS51760">
    <property type="entry name" value="GH10_2"/>
    <property type="match status" value="1"/>
</dbReference>
<dbReference type="SUPFAM" id="SSF51445">
    <property type="entry name" value="(Trans)glycosidases"/>
    <property type="match status" value="1"/>
</dbReference>
<dbReference type="Pfam" id="PF00331">
    <property type="entry name" value="Glyco_hydro_10"/>
    <property type="match status" value="1"/>
</dbReference>
<dbReference type="GO" id="GO:0005509">
    <property type="term" value="F:calcium ion binding"/>
    <property type="evidence" value="ECO:0007669"/>
    <property type="project" value="InterPro"/>
</dbReference>
<feature type="region of interest" description="Disordered" evidence="10">
    <location>
        <begin position="727"/>
        <end position="758"/>
    </location>
</feature>
<keyword evidence="6" id="KW-0378">Hydrolase</keyword>
<dbReference type="InterPro" id="IPR017853">
    <property type="entry name" value="GH"/>
</dbReference>
<feature type="compositionally biased region" description="Acidic residues" evidence="10">
    <location>
        <begin position="727"/>
        <end position="737"/>
    </location>
</feature>
<dbReference type="Gene3D" id="2.60.40.10">
    <property type="entry name" value="Immunoglobulins"/>
    <property type="match status" value="1"/>
</dbReference>